<evidence type="ECO:0000256" key="3">
    <source>
        <dbReference type="ARBA" id="ARBA00023125"/>
    </source>
</evidence>
<comment type="similarity">
    <text evidence="6">Belongs to the RuvA family.</text>
</comment>
<comment type="caution">
    <text evidence="8">The sequence shown here is derived from an EMBL/GenBank/DDBJ whole genome shotgun (WGS) entry which is preliminary data.</text>
</comment>
<name>A0A8J7FIK9_9GAMM</name>
<comment type="subcellular location">
    <subcellularLocation>
        <location evidence="6">Cytoplasm</location>
    </subcellularLocation>
</comment>
<feature type="domain" description="Helix-hairpin-helix DNA-binding motif class 1" evidence="7">
    <location>
        <begin position="73"/>
        <end position="92"/>
    </location>
</feature>
<dbReference type="InterPro" id="IPR010994">
    <property type="entry name" value="RuvA_2-like"/>
</dbReference>
<evidence type="ECO:0000256" key="5">
    <source>
        <dbReference type="ARBA" id="ARBA00023204"/>
    </source>
</evidence>
<dbReference type="GO" id="GO:0048476">
    <property type="term" value="C:Holliday junction resolvase complex"/>
    <property type="evidence" value="ECO:0007669"/>
    <property type="project" value="UniProtKB-UniRule"/>
</dbReference>
<dbReference type="Pfam" id="PF14520">
    <property type="entry name" value="HHH_5"/>
    <property type="match status" value="1"/>
</dbReference>
<protein>
    <recommendedName>
        <fullName evidence="6">Holliday junction branch migration complex subunit RuvA</fullName>
    </recommendedName>
</protein>
<evidence type="ECO:0000313" key="8">
    <source>
        <dbReference type="EMBL" id="MBE9398423.1"/>
    </source>
</evidence>
<dbReference type="Pfam" id="PF07499">
    <property type="entry name" value="RuvA_C"/>
    <property type="match status" value="1"/>
</dbReference>
<evidence type="ECO:0000256" key="4">
    <source>
        <dbReference type="ARBA" id="ARBA00023172"/>
    </source>
</evidence>
<dbReference type="Gene3D" id="2.40.50.140">
    <property type="entry name" value="Nucleic acid-binding proteins"/>
    <property type="match status" value="1"/>
</dbReference>
<keyword evidence="4 6" id="KW-0233">DNA recombination</keyword>
<keyword evidence="9" id="KW-1185">Reference proteome</keyword>
<dbReference type="CDD" id="cd14332">
    <property type="entry name" value="UBA_RuvA_C"/>
    <property type="match status" value="1"/>
</dbReference>
<dbReference type="InterPro" id="IPR013849">
    <property type="entry name" value="DNA_helicase_Holl-junc_RuvA_I"/>
</dbReference>
<comment type="caution">
    <text evidence="6">Lacks conserved residue(s) required for the propagation of feature annotation.</text>
</comment>
<sequence length="211" mass="22887">MIGRLRGELLEKHPPQLLIDVNGVGYEVEASMNTFYRLPELGRQVTLFTHFVVREDAQLLYGFADREERLLFRTLIKVNGVGPKLALTILSGISANDFVRSVHDQDTAALVRLPGVGKKTAERLIVEMKDKLKDLQVADFGEFQLSGGGDPDVAVSMPATDHRAEAESALVALGYKPVQATKAIAQAEKALGAGGSSEDLIRQSLKSMVTG</sequence>
<proteinExistence type="inferred from homology"/>
<evidence type="ECO:0000313" key="9">
    <source>
        <dbReference type="Proteomes" id="UP000640333"/>
    </source>
</evidence>
<comment type="domain">
    <text evidence="6">Has three domains with a flexible linker between the domains II and III and assumes an 'L' shape. Domain III is highly mobile and contacts RuvB.</text>
</comment>
<evidence type="ECO:0000256" key="1">
    <source>
        <dbReference type="ARBA" id="ARBA00022490"/>
    </source>
</evidence>
<dbReference type="EMBL" id="JADEYS010000015">
    <property type="protein sequence ID" value="MBE9398423.1"/>
    <property type="molecule type" value="Genomic_DNA"/>
</dbReference>
<dbReference type="Gene3D" id="1.10.8.10">
    <property type="entry name" value="DNA helicase RuvA subunit, C-terminal domain"/>
    <property type="match status" value="1"/>
</dbReference>
<evidence type="ECO:0000256" key="2">
    <source>
        <dbReference type="ARBA" id="ARBA00022763"/>
    </source>
</evidence>
<dbReference type="Pfam" id="PF01330">
    <property type="entry name" value="RuvA_N"/>
    <property type="match status" value="1"/>
</dbReference>
<feature type="region of interest" description="Domain I" evidence="6">
    <location>
        <begin position="1"/>
        <end position="64"/>
    </location>
</feature>
<dbReference type="GO" id="GO:0006310">
    <property type="term" value="P:DNA recombination"/>
    <property type="evidence" value="ECO:0007669"/>
    <property type="project" value="UniProtKB-UniRule"/>
</dbReference>
<dbReference type="InterPro" id="IPR000085">
    <property type="entry name" value="RuvA"/>
</dbReference>
<dbReference type="GO" id="GO:0009378">
    <property type="term" value="F:four-way junction helicase activity"/>
    <property type="evidence" value="ECO:0007669"/>
    <property type="project" value="InterPro"/>
</dbReference>
<dbReference type="InterPro" id="IPR012340">
    <property type="entry name" value="NA-bd_OB-fold"/>
</dbReference>
<evidence type="ECO:0000256" key="6">
    <source>
        <dbReference type="HAMAP-Rule" id="MF_00031"/>
    </source>
</evidence>
<dbReference type="GO" id="GO:0009379">
    <property type="term" value="C:Holliday junction helicase complex"/>
    <property type="evidence" value="ECO:0007669"/>
    <property type="project" value="InterPro"/>
</dbReference>
<dbReference type="FunFam" id="2.40.50.140:FF:000083">
    <property type="entry name" value="Holliday junction ATP-dependent DNA helicase RuvA"/>
    <property type="match status" value="1"/>
</dbReference>
<dbReference type="GO" id="GO:0000400">
    <property type="term" value="F:four-way junction DNA binding"/>
    <property type="evidence" value="ECO:0007669"/>
    <property type="project" value="UniProtKB-UniRule"/>
</dbReference>
<dbReference type="SUPFAM" id="SSF47781">
    <property type="entry name" value="RuvA domain 2-like"/>
    <property type="match status" value="1"/>
</dbReference>
<dbReference type="GO" id="GO:0006281">
    <property type="term" value="P:DNA repair"/>
    <property type="evidence" value="ECO:0007669"/>
    <property type="project" value="UniProtKB-UniRule"/>
</dbReference>
<accession>A0A8J7FIK9</accession>
<keyword evidence="2 6" id="KW-0227">DNA damage</keyword>
<dbReference type="InterPro" id="IPR036267">
    <property type="entry name" value="RuvA_C_sf"/>
</dbReference>
<organism evidence="8 9">
    <name type="scientific">Pontibacterium sinense</name>
    <dbReference type="NCBI Taxonomy" id="2781979"/>
    <lineage>
        <taxon>Bacteria</taxon>
        <taxon>Pseudomonadati</taxon>
        <taxon>Pseudomonadota</taxon>
        <taxon>Gammaproteobacteria</taxon>
        <taxon>Oceanospirillales</taxon>
        <taxon>Oceanospirillaceae</taxon>
        <taxon>Pontibacterium</taxon>
    </lineage>
</organism>
<dbReference type="HAMAP" id="MF_00031">
    <property type="entry name" value="DNA_HJ_migration_RuvA"/>
    <property type="match status" value="1"/>
</dbReference>
<keyword evidence="1 6" id="KW-0963">Cytoplasm</keyword>
<dbReference type="SUPFAM" id="SSF46929">
    <property type="entry name" value="DNA helicase RuvA subunit, C-terminal domain"/>
    <property type="match status" value="1"/>
</dbReference>
<dbReference type="SUPFAM" id="SSF50249">
    <property type="entry name" value="Nucleic acid-binding proteins"/>
    <property type="match status" value="1"/>
</dbReference>
<evidence type="ECO:0000259" key="7">
    <source>
        <dbReference type="SMART" id="SM00278"/>
    </source>
</evidence>
<gene>
    <name evidence="6 8" type="primary">ruvA</name>
    <name evidence="8" type="ORF">IOQ59_14275</name>
</gene>
<dbReference type="NCBIfam" id="TIGR00084">
    <property type="entry name" value="ruvA"/>
    <property type="match status" value="1"/>
</dbReference>
<keyword evidence="3 6" id="KW-0238">DNA-binding</keyword>
<dbReference type="Gene3D" id="1.10.150.20">
    <property type="entry name" value="5' to 3' exonuclease, C-terminal subdomain"/>
    <property type="match status" value="1"/>
</dbReference>
<dbReference type="GO" id="GO:0009432">
    <property type="term" value="P:SOS response"/>
    <property type="evidence" value="ECO:0007669"/>
    <property type="project" value="UniProtKB-ARBA"/>
</dbReference>
<feature type="region of interest" description="Domain III" evidence="6">
    <location>
        <begin position="160"/>
        <end position="211"/>
    </location>
</feature>
<dbReference type="RefSeq" id="WP_193954062.1">
    <property type="nucleotide sequence ID" value="NZ_JADEYS010000015.1"/>
</dbReference>
<dbReference type="SMART" id="SM00278">
    <property type="entry name" value="HhH1"/>
    <property type="match status" value="2"/>
</dbReference>
<dbReference type="GO" id="GO:0005524">
    <property type="term" value="F:ATP binding"/>
    <property type="evidence" value="ECO:0007669"/>
    <property type="project" value="InterPro"/>
</dbReference>
<dbReference type="InterPro" id="IPR003583">
    <property type="entry name" value="Hlx-hairpin-Hlx_DNA-bd_motif"/>
</dbReference>
<keyword evidence="5 6" id="KW-0234">DNA repair</keyword>
<comment type="subunit">
    <text evidence="6">Homotetramer. Forms an RuvA(8)-RuvB(12)-Holliday junction (HJ) complex. HJ DNA is sandwiched between 2 RuvA tetramers; dsDNA enters through RuvA and exits via RuvB. An RuvB hexamer assembles on each DNA strand where it exits the tetramer. Each RuvB hexamer is contacted by two RuvA subunits (via domain III) on 2 adjacent RuvB subunits; this complex drives branch migration. In the full resolvosome a probable DNA-RuvA(4)-RuvB(12)-RuvC(2) complex forms which resolves the HJ.</text>
</comment>
<dbReference type="InterPro" id="IPR011114">
    <property type="entry name" value="RuvA_C"/>
</dbReference>
<dbReference type="GO" id="GO:0005737">
    <property type="term" value="C:cytoplasm"/>
    <property type="evidence" value="ECO:0007669"/>
    <property type="project" value="UniProtKB-SubCell"/>
</dbReference>
<reference evidence="8" key="1">
    <citation type="submission" date="2020-10" db="EMBL/GenBank/DDBJ databases">
        <title>Bacterium isolated from coastal waters sediment.</title>
        <authorList>
            <person name="Chen R.-J."/>
            <person name="Lu D.-C."/>
            <person name="Zhu K.-L."/>
            <person name="Du Z.-J."/>
        </authorList>
    </citation>
    <scope>NUCLEOTIDE SEQUENCE</scope>
    <source>
        <strain evidence="8">N1Y112</strain>
    </source>
</reference>
<comment type="function">
    <text evidence="6">The RuvA-RuvB-RuvC complex processes Holliday junction (HJ) DNA during genetic recombination and DNA repair, while the RuvA-RuvB complex plays an important role in the rescue of blocked DNA replication forks via replication fork reversal (RFR). RuvA specifically binds to HJ cruciform DNA, conferring on it an open structure. The RuvB hexamer acts as an ATP-dependent pump, pulling dsDNA into and through the RuvAB complex. HJ branch migration allows RuvC to scan DNA until it finds its consensus sequence, where it cleaves and resolves the cruciform DNA.</text>
</comment>
<feature type="domain" description="Helix-hairpin-helix DNA-binding motif class 1" evidence="7">
    <location>
        <begin position="108"/>
        <end position="127"/>
    </location>
</feature>
<dbReference type="AlphaFoldDB" id="A0A8J7FIK9"/>
<dbReference type="Proteomes" id="UP000640333">
    <property type="component" value="Unassembled WGS sequence"/>
</dbReference>